<dbReference type="OrthoDB" id="10615596at2759"/>
<keyword evidence="2" id="KW-1185">Reference proteome</keyword>
<keyword evidence="1" id="KW-0732">Signal</keyword>
<evidence type="ECO:0000313" key="2">
    <source>
        <dbReference type="Proteomes" id="UP000504606"/>
    </source>
</evidence>
<name>A0A6J1TDU7_FRAOC</name>
<evidence type="ECO:0000313" key="3">
    <source>
        <dbReference type="RefSeq" id="XP_026289031.1"/>
    </source>
</evidence>
<dbReference type="GeneID" id="113214008"/>
<dbReference type="RefSeq" id="XP_052132246.1">
    <property type="nucleotide sequence ID" value="XM_052276286.1"/>
</dbReference>
<accession>A0A6J1TDU7</accession>
<dbReference type="KEGG" id="foc:113214008"/>
<sequence>MSPLIGLLLVAPSLAMAALPPRPHDGLQFKPLPRVLASSAQLVIIRFNITIPDLKATMHHLTATLEAKLNMMTPNQTGVVRDVIGDLENMYERLDLHFNDVQKTARRNAHRNKRSINPLNSLSELLGFCCGFMTAEDRRALEARDDAVWDRLTEEVDRTQNAFYESQGKLVKELNVWKEYAERMQHELTQDINIRLGYASHVDMTAALVNSLAFDTLLVAERIRSIEAACVAGRIPSTVVDQTDLAYIVARVHKENPRQRVAVDDIDALFKLEMASCQFSKHELKVMAWFPLEPKQESSARLKTYDVMPIAFLYEEQVCQLLKHPVVAVVAERSDTSKTVVRLLEGEQRTRCLSRPVCNVPRITEAEDMACINGVLTGAEIRELKSVCSFTCQPYRRLQIVHIGHNNYSVVNKDRDLVVRCSEVQNRDVPRRTEGALLLEVPCSCTLEDRDKGVVLIERQQPCDKNYSSAINVIPIVPKLWMVDDYARLTVNMTEVPTEEFKSSFMNFTPPSSEFFRYTPPPPPPSEGFWEALQKWLPTALLQLPSLVLLVIMFRQLQRQHQRLRKLGV</sequence>
<feature type="signal peptide" evidence="1">
    <location>
        <begin position="1"/>
        <end position="17"/>
    </location>
</feature>
<protein>
    <submittedName>
        <fullName evidence="3 4">Uncharacterized protein LOC113214008</fullName>
    </submittedName>
</protein>
<dbReference type="AlphaFoldDB" id="A0A6J1TDU7"/>
<dbReference type="Proteomes" id="UP000504606">
    <property type="component" value="Unplaced"/>
</dbReference>
<proteinExistence type="predicted"/>
<gene>
    <name evidence="3 4" type="primary">LOC113214008</name>
</gene>
<dbReference type="RefSeq" id="XP_026289031.1">
    <property type="nucleotide sequence ID" value="XM_026433246.2"/>
</dbReference>
<organism evidence="2 3">
    <name type="scientific">Frankliniella occidentalis</name>
    <name type="common">Western flower thrips</name>
    <name type="synonym">Euthrips occidentalis</name>
    <dbReference type="NCBI Taxonomy" id="133901"/>
    <lineage>
        <taxon>Eukaryota</taxon>
        <taxon>Metazoa</taxon>
        <taxon>Ecdysozoa</taxon>
        <taxon>Arthropoda</taxon>
        <taxon>Hexapoda</taxon>
        <taxon>Insecta</taxon>
        <taxon>Pterygota</taxon>
        <taxon>Neoptera</taxon>
        <taxon>Paraneoptera</taxon>
        <taxon>Thysanoptera</taxon>
        <taxon>Terebrantia</taxon>
        <taxon>Thripoidea</taxon>
        <taxon>Thripidae</taxon>
        <taxon>Frankliniella</taxon>
    </lineage>
</organism>
<evidence type="ECO:0000313" key="4">
    <source>
        <dbReference type="RefSeq" id="XP_052132246.1"/>
    </source>
</evidence>
<evidence type="ECO:0000256" key="1">
    <source>
        <dbReference type="SAM" id="SignalP"/>
    </source>
</evidence>
<feature type="chain" id="PRO_5044639539" evidence="1">
    <location>
        <begin position="18"/>
        <end position="569"/>
    </location>
</feature>
<reference evidence="3 4" key="1">
    <citation type="submission" date="2025-04" db="UniProtKB">
        <authorList>
            <consortium name="RefSeq"/>
        </authorList>
    </citation>
    <scope>IDENTIFICATION</scope>
    <source>
        <tissue evidence="3 4">Whole organism</tissue>
    </source>
</reference>